<evidence type="ECO:0000313" key="2">
    <source>
        <dbReference type="Proteomes" id="UP001631969"/>
    </source>
</evidence>
<gene>
    <name evidence="1" type="ORF">ACI1P1_00865</name>
</gene>
<sequence>MNKKLQKAALLGAACVIAVLLYIQFKPNPFPYTLESEHFTFYYTKTDQDSIHQLRDKLEENYDRIVEDLKPLEMRRIKVKIYPDLAAYRKGTDRPDSPDWVVGTAGKDELHMVSPNHPGPGKTYDTMLGVAVHEFVHCVTFNLTSYTSSGSLSWLYESIAVYEAGQFRNPQELQSLVKGKYPTLKQLNLSQEEPNVYDVGYIIIEYIRDTWGMSAVRDLITSSGNMPAVLGKNEADFEKGWYEFVEGKYLKTN</sequence>
<dbReference type="Proteomes" id="UP001631969">
    <property type="component" value="Unassembled WGS sequence"/>
</dbReference>
<keyword evidence="2" id="KW-1185">Reference proteome</keyword>
<accession>A0ACC7NQI7</accession>
<comment type="caution">
    <text evidence="1">The sequence shown here is derived from an EMBL/GenBank/DDBJ whole genome shotgun (WGS) entry which is preliminary data.</text>
</comment>
<protein>
    <submittedName>
        <fullName evidence="1">Uncharacterized protein</fullName>
    </submittedName>
</protein>
<proteinExistence type="predicted"/>
<evidence type="ECO:0000313" key="1">
    <source>
        <dbReference type="EMBL" id="MFM9326838.1"/>
    </source>
</evidence>
<organism evidence="1 2">
    <name type="scientific">Paenibacillus mesotrionivorans</name>
    <dbReference type="NCBI Taxonomy" id="3160968"/>
    <lineage>
        <taxon>Bacteria</taxon>
        <taxon>Bacillati</taxon>
        <taxon>Bacillota</taxon>
        <taxon>Bacilli</taxon>
        <taxon>Bacillales</taxon>
        <taxon>Paenibacillaceae</taxon>
        <taxon>Paenibacillus</taxon>
    </lineage>
</organism>
<dbReference type="EMBL" id="JBJURJ010000001">
    <property type="protein sequence ID" value="MFM9326838.1"/>
    <property type="molecule type" value="Genomic_DNA"/>
</dbReference>
<name>A0ACC7NQI7_9BACL</name>
<reference evidence="1" key="1">
    <citation type="submission" date="2024-12" db="EMBL/GenBank/DDBJ databases">
        <authorList>
            <person name="Wu N."/>
        </authorList>
    </citation>
    <scope>NUCLEOTIDE SEQUENCE</scope>
    <source>
        <strain evidence="1">P15</strain>
    </source>
</reference>